<dbReference type="AlphaFoldDB" id="A0A1R1XBZ5"/>
<accession>A0A1R1XBZ5</accession>
<comment type="caution">
    <text evidence="1">The sequence shown here is derived from an EMBL/GenBank/DDBJ whole genome shotgun (WGS) entry which is preliminary data.</text>
</comment>
<proteinExistence type="predicted"/>
<reference evidence="2" key="1">
    <citation type="submission" date="2017-01" db="EMBL/GenBank/DDBJ databases">
        <authorList>
            <person name="Wang Y."/>
            <person name="White M."/>
            <person name="Kvist S."/>
            <person name="Moncalvo J.-M."/>
        </authorList>
    </citation>
    <scope>NUCLEOTIDE SEQUENCE [LARGE SCALE GENOMIC DNA]</scope>
    <source>
        <strain evidence="2">ID-206-W2</strain>
    </source>
</reference>
<protein>
    <submittedName>
        <fullName evidence="1">Uncharacterized protein</fullName>
    </submittedName>
</protein>
<evidence type="ECO:0000313" key="1">
    <source>
        <dbReference type="EMBL" id="OMJ12137.1"/>
    </source>
</evidence>
<dbReference type="EMBL" id="LSSM01005708">
    <property type="protein sequence ID" value="OMJ12137.1"/>
    <property type="molecule type" value="Genomic_DNA"/>
</dbReference>
<dbReference type="Proteomes" id="UP000187429">
    <property type="component" value="Unassembled WGS sequence"/>
</dbReference>
<name>A0A1R1XBZ5_9FUNG</name>
<keyword evidence="2" id="KW-1185">Reference proteome</keyword>
<sequence length="246" mass="27989">MSWIQFKDQGHCAVKAMVTVSKHLVGTYYSIQEDFRNIVTYYIFHKVSDAEKLIKNFICRQGIKIEFYQTVKFEEDITIINIPNFKDVDIITMIDIIESQLENCGEIKDISALARKGTGEFLPYGMKIFFAKKSVDTYLPSFFVHDGGKINLFYRGKKKKFNISKKVKQKIKPYETVAKLTESIMGGKIDTDKTPIENTRKPIRSVDFGTDFGLPMSSVDKGLALSKFPLTGILTSQLLPIALITQ</sequence>
<organism evidence="1 2">
    <name type="scientific">Smittium culicis</name>
    <dbReference type="NCBI Taxonomy" id="133412"/>
    <lineage>
        <taxon>Eukaryota</taxon>
        <taxon>Fungi</taxon>
        <taxon>Fungi incertae sedis</taxon>
        <taxon>Zoopagomycota</taxon>
        <taxon>Kickxellomycotina</taxon>
        <taxon>Harpellomycetes</taxon>
        <taxon>Harpellales</taxon>
        <taxon>Legeriomycetaceae</taxon>
        <taxon>Smittium</taxon>
    </lineage>
</organism>
<evidence type="ECO:0000313" key="2">
    <source>
        <dbReference type="Proteomes" id="UP000187429"/>
    </source>
</evidence>
<gene>
    <name evidence="1" type="ORF">AYI69_g9543</name>
</gene>